<proteinExistence type="predicted"/>
<keyword evidence="1" id="KW-0812">Transmembrane</keyword>
<evidence type="ECO:0000313" key="3">
    <source>
        <dbReference type="Proteomes" id="UP000670776"/>
    </source>
</evidence>
<dbReference type="RefSeq" id="WP_209655614.1">
    <property type="nucleotide sequence ID" value="NZ_JAGJCB010000013.1"/>
</dbReference>
<keyword evidence="1" id="KW-0472">Membrane</keyword>
<dbReference type="Proteomes" id="UP000670776">
    <property type="component" value="Unassembled WGS sequence"/>
</dbReference>
<reference evidence="2 3" key="1">
    <citation type="submission" date="2021-04" db="EMBL/GenBank/DDBJ databases">
        <title>Mariniflexile gromovii gen. nov., sp. nov., a gliding bacterium isolated from the sea urchin Strongylocentrotus intermedius.</title>
        <authorList>
            <person name="Ko S."/>
            <person name="Le V."/>
            <person name="Ahn C.-Y."/>
            <person name="Oh H.-M."/>
        </authorList>
    </citation>
    <scope>NUCLEOTIDE SEQUENCE [LARGE SCALE GENOMIC DNA]</scope>
    <source>
        <strain evidence="2 3">KCTC 12570</strain>
    </source>
</reference>
<evidence type="ECO:0000256" key="1">
    <source>
        <dbReference type="SAM" id="Phobius"/>
    </source>
</evidence>
<keyword evidence="1" id="KW-1133">Transmembrane helix</keyword>
<evidence type="ECO:0000313" key="2">
    <source>
        <dbReference type="EMBL" id="MBP0904721.1"/>
    </source>
</evidence>
<comment type="caution">
    <text evidence="2">The sequence shown here is derived from an EMBL/GenBank/DDBJ whole genome shotgun (WGS) entry which is preliminary data.</text>
</comment>
<accession>A0ABS4BXI4</accession>
<feature type="transmembrane region" description="Helical" evidence="1">
    <location>
        <begin position="83"/>
        <end position="104"/>
    </location>
</feature>
<protein>
    <submittedName>
        <fullName evidence="2">Uncharacterized protein</fullName>
    </submittedName>
</protein>
<organism evidence="2 3">
    <name type="scientific">Mariniflexile gromovii</name>
    <dbReference type="NCBI Taxonomy" id="362523"/>
    <lineage>
        <taxon>Bacteria</taxon>
        <taxon>Pseudomonadati</taxon>
        <taxon>Bacteroidota</taxon>
        <taxon>Flavobacteriia</taxon>
        <taxon>Flavobacteriales</taxon>
        <taxon>Flavobacteriaceae</taxon>
        <taxon>Mariniflexile</taxon>
    </lineage>
</organism>
<gene>
    <name evidence="2" type="ORF">J8H85_12845</name>
</gene>
<name>A0ABS4BXI4_9FLAO</name>
<dbReference type="EMBL" id="JAGJCB010000013">
    <property type="protein sequence ID" value="MBP0904721.1"/>
    <property type="molecule type" value="Genomic_DNA"/>
</dbReference>
<keyword evidence="3" id="KW-1185">Reference proteome</keyword>
<sequence length="160" mass="18879">MKNKDIDQVTEEVFKIIKDKKSVHYSELYKIENTESGIIELAWNRLSKDYGLITCSKHIFTLSKEGHKYKSVSLFLKRNNSPLIPYGTILMAFITLMLGAITIYQNYDYKELKKNYLSLESQYDSLNIEFQLYKDSLTDMKYIMKQQEKMLLQDTSQTKN</sequence>